<protein>
    <recommendedName>
        <fullName evidence="4">WXG100 family type VII secretion target</fullName>
    </recommendedName>
</protein>
<dbReference type="AlphaFoldDB" id="A0A4P7SFJ4"/>
<evidence type="ECO:0000313" key="3">
    <source>
        <dbReference type="Proteomes" id="UP000296469"/>
    </source>
</evidence>
<dbReference type="KEGG" id="celz:E5225_03000"/>
<dbReference type="Proteomes" id="UP000296469">
    <property type="component" value="Chromosome"/>
</dbReference>
<gene>
    <name evidence="2" type="ORF">E5225_03000</name>
</gene>
<evidence type="ECO:0000313" key="2">
    <source>
        <dbReference type="EMBL" id="QCB92670.1"/>
    </source>
</evidence>
<dbReference type="OrthoDB" id="3238340at2"/>
<proteinExistence type="predicted"/>
<dbReference type="RefSeq" id="WP_135974044.1">
    <property type="nucleotide sequence ID" value="NZ_CP039291.1"/>
</dbReference>
<sequence>MSAIVVDYTTLGRSEQLLDRQAQHLRAVEPYLRSHGDIRDSTGALLALLVPLSMATVELGAQVARGAARVAELTADHVRATSTTYAEADQAACANLDDLATGLGSAPAPWQDPRGGVPPLGAAQESAPSDHGDADSWLGSKAQGVGTSVRDAVADARGIGEDVSRWGSPGQVVEVVDASSYLVVPQATDNPVQDLRWNAGVLLGSIDWVAEKLLGISVLAECVFKPLGGDWRAIKCSAAAWGFAGEAYAATGRNCAGLVASTTAGWQGAAGDAFRVTMAAYAAACAGLQAACDHVSGLVSNIALVSSLACSGIGLGLRTIAEVLTQLAAEASVPVVGWAVGAATIWWKIEKVVGIVRMIYNILEGLADAIASFVDAKTSVLDAIDLVEDLVSGLAARTPVAA</sequence>
<dbReference type="EMBL" id="CP039291">
    <property type="protein sequence ID" value="QCB92670.1"/>
    <property type="molecule type" value="Genomic_DNA"/>
</dbReference>
<organism evidence="2 3">
    <name type="scientific">Cellulomonas shaoxiangyii</name>
    <dbReference type="NCBI Taxonomy" id="2566013"/>
    <lineage>
        <taxon>Bacteria</taxon>
        <taxon>Bacillati</taxon>
        <taxon>Actinomycetota</taxon>
        <taxon>Actinomycetes</taxon>
        <taxon>Micrococcales</taxon>
        <taxon>Cellulomonadaceae</taxon>
        <taxon>Cellulomonas</taxon>
    </lineage>
</organism>
<feature type="region of interest" description="Disordered" evidence="1">
    <location>
        <begin position="104"/>
        <end position="136"/>
    </location>
</feature>
<keyword evidence="3" id="KW-1185">Reference proteome</keyword>
<reference evidence="2 3" key="1">
    <citation type="submission" date="2019-04" db="EMBL/GenBank/DDBJ databases">
        <title>Isolation and identification of Cellulomonas shaoxiangyii sp. Nov. isolated from feces of the Tibetan antelopes (Pantholops hodgsonii) in the Qinghai-Tibet plateau of China.</title>
        <authorList>
            <person name="Tian Z."/>
        </authorList>
    </citation>
    <scope>NUCLEOTIDE SEQUENCE [LARGE SCALE GENOMIC DNA]</scope>
    <source>
        <strain evidence="2 3">Z28</strain>
    </source>
</reference>
<evidence type="ECO:0000256" key="1">
    <source>
        <dbReference type="SAM" id="MobiDB-lite"/>
    </source>
</evidence>
<accession>A0A4P7SFJ4</accession>
<evidence type="ECO:0008006" key="4">
    <source>
        <dbReference type="Google" id="ProtNLM"/>
    </source>
</evidence>
<name>A0A4P7SFJ4_9CELL</name>